<comment type="caution">
    <text evidence="1">The sequence shown here is derived from an EMBL/GenBank/DDBJ whole genome shotgun (WGS) entry which is preliminary data.</text>
</comment>
<gene>
    <name evidence="1" type="ORF">DXD79_22925</name>
</gene>
<dbReference type="EMBL" id="QSON01000012">
    <property type="protein sequence ID" value="RGI99999.1"/>
    <property type="molecule type" value="Genomic_DNA"/>
</dbReference>
<dbReference type="AlphaFoldDB" id="A0A374P2D1"/>
<dbReference type="Proteomes" id="UP000263014">
    <property type="component" value="Unassembled WGS sequence"/>
</dbReference>
<protein>
    <submittedName>
        <fullName evidence="1">Uncharacterized protein</fullName>
    </submittedName>
</protein>
<evidence type="ECO:0000313" key="1">
    <source>
        <dbReference type="EMBL" id="RGI99999.1"/>
    </source>
</evidence>
<evidence type="ECO:0000313" key="2">
    <source>
        <dbReference type="Proteomes" id="UP000263014"/>
    </source>
</evidence>
<proteinExistence type="predicted"/>
<organism evidence="1 2">
    <name type="scientific">Hungatella hathewayi</name>
    <dbReference type="NCBI Taxonomy" id="154046"/>
    <lineage>
        <taxon>Bacteria</taxon>
        <taxon>Bacillati</taxon>
        <taxon>Bacillota</taxon>
        <taxon>Clostridia</taxon>
        <taxon>Lachnospirales</taxon>
        <taxon>Lachnospiraceae</taxon>
        <taxon>Hungatella</taxon>
    </lineage>
</organism>
<sequence length="43" mass="5228">MCWNEIIRLNKNNYHYHYCKERKSLLYCNQMEMAGNIMAGTIE</sequence>
<name>A0A374P2D1_9FIRM</name>
<reference evidence="1 2" key="1">
    <citation type="submission" date="2018-08" db="EMBL/GenBank/DDBJ databases">
        <title>A genome reference for cultivated species of the human gut microbiota.</title>
        <authorList>
            <person name="Zou Y."/>
            <person name="Xue W."/>
            <person name="Luo G."/>
        </authorList>
    </citation>
    <scope>NUCLEOTIDE SEQUENCE [LARGE SCALE GENOMIC DNA]</scope>
    <source>
        <strain evidence="1 2">TM09-12</strain>
    </source>
</reference>
<accession>A0A374P2D1</accession>